<comment type="caution">
    <text evidence="3">The sequence shown here is derived from an EMBL/GenBank/DDBJ whole genome shotgun (WGS) entry which is preliminary data.</text>
</comment>
<dbReference type="InterPro" id="IPR002716">
    <property type="entry name" value="PIN_dom"/>
</dbReference>
<evidence type="ECO:0000259" key="2">
    <source>
        <dbReference type="Pfam" id="PF26343"/>
    </source>
</evidence>
<gene>
    <name evidence="3" type="ORF">C0039_06540</name>
</gene>
<evidence type="ECO:0000313" key="3">
    <source>
        <dbReference type="EMBL" id="PLW69662.1"/>
    </source>
</evidence>
<evidence type="ECO:0000313" key="4">
    <source>
        <dbReference type="Proteomes" id="UP000235005"/>
    </source>
</evidence>
<evidence type="ECO:0000259" key="1">
    <source>
        <dbReference type="Pfam" id="PF13470"/>
    </source>
</evidence>
<dbReference type="SUPFAM" id="SSF88723">
    <property type="entry name" value="PIN domain-like"/>
    <property type="match status" value="1"/>
</dbReference>
<feature type="domain" description="VapC50 C-terminal" evidence="2">
    <location>
        <begin position="129"/>
        <end position="183"/>
    </location>
</feature>
<dbReference type="Pfam" id="PF13470">
    <property type="entry name" value="PIN_3"/>
    <property type="match status" value="1"/>
</dbReference>
<dbReference type="InterPro" id="IPR058652">
    <property type="entry name" value="VapC50_C"/>
</dbReference>
<dbReference type="OrthoDB" id="211933at2"/>
<accession>A0A2N5X595</accession>
<name>A0A2N5X595_9GAMM</name>
<proteinExistence type="predicted"/>
<keyword evidence="4" id="KW-1185">Reference proteome</keyword>
<dbReference type="InterPro" id="IPR029060">
    <property type="entry name" value="PIN-like_dom_sf"/>
</dbReference>
<dbReference type="EMBL" id="PKUS01000005">
    <property type="protein sequence ID" value="PLW69662.1"/>
    <property type="molecule type" value="Genomic_DNA"/>
</dbReference>
<reference evidence="3 4" key="1">
    <citation type="submission" date="2018-01" db="EMBL/GenBank/DDBJ databases">
        <title>The draft genome sequence of Halioglobus lutimaris HF004.</title>
        <authorList>
            <person name="Du Z.-J."/>
            <person name="Shi M.-J."/>
        </authorList>
    </citation>
    <scope>NUCLEOTIDE SEQUENCE [LARGE SCALE GENOMIC DNA]</scope>
    <source>
        <strain evidence="3 4">HF004</strain>
    </source>
</reference>
<dbReference type="Pfam" id="PF26343">
    <property type="entry name" value="VapC50_C"/>
    <property type="match status" value="1"/>
</dbReference>
<dbReference type="AlphaFoldDB" id="A0A2N5X595"/>
<dbReference type="Proteomes" id="UP000235005">
    <property type="component" value="Unassembled WGS sequence"/>
</dbReference>
<organism evidence="3 4">
    <name type="scientific">Pseudohalioglobus lutimaris</name>
    <dbReference type="NCBI Taxonomy" id="1737061"/>
    <lineage>
        <taxon>Bacteria</taxon>
        <taxon>Pseudomonadati</taxon>
        <taxon>Pseudomonadota</taxon>
        <taxon>Gammaproteobacteria</taxon>
        <taxon>Cellvibrionales</taxon>
        <taxon>Halieaceae</taxon>
        <taxon>Pseudohalioglobus</taxon>
    </lineage>
</organism>
<protein>
    <submittedName>
        <fullName evidence="3">PIN domain-containing protein</fullName>
    </submittedName>
</protein>
<sequence length="188" mass="21359">MMSFIVIYDACVLYPAPLRDLLLELAISELFAAKWTEAIHDEWIRGLLRSRPELEERLHNTRRLMNEAVPDSLVKNFEPLIDGLKLPDANDRHVLAAAIKCNAQIIVTSNLKDFPADALDPYGIEAMHPDEFIEHQYGLSPGVVITAVKRIRARLKNPRMSQKEYLETLASRGLPVTADLLREFSELI</sequence>
<feature type="domain" description="PIN" evidence="1">
    <location>
        <begin position="6"/>
        <end position="111"/>
    </location>
</feature>